<gene>
    <name evidence="1" type="ORF">TQ35_0003900</name>
</gene>
<organism evidence="1 2">
    <name type="scientific">Candidatus Aramenus sulfurataquae</name>
    <dbReference type="NCBI Taxonomy" id="1326980"/>
    <lineage>
        <taxon>Archaea</taxon>
        <taxon>Thermoproteota</taxon>
        <taxon>Thermoprotei</taxon>
        <taxon>Sulfolobales</taxon>
        <taxon>Sulfolobaceae</taxon>
        <taxon>Candidatus Aramenus</taxon>
    </lineage>
</organism>
<evidence type="ECO:0000313" key="2">
    <source>
        <dbReference type="Proteomes" id="UP000053480"/>
    </source>
</evidence>
<accession>A0ACC6TNF1</accession>
<evidence type="ECO:0000313" key="1">
    <source>
        <dbReference type="EMBL" id="MEW9491333.1"/>
    </source>
</evidence>
<reference evidence="1" key="1">
    <citation type="submission" date="2024-07" db="EMBL/GenBank/DDBJ databases">
        <title>Metagenome and Metagenome-Assembled Genomes of Archaea from a hot spring from the geothermal field of Los Azufres, Mexico.</title>
        <authorList>
            <person name="Marin-Paredes R."/>
            <person name="Martinez-Romero E."/>
            <person name="Servin-Garciduenas L.E."/>
        </authorList>
    </citation>
    <scope>NUCLEOTIDE SEQUENCE</scope>
    <source>
        <strain evidence="1">AZ1-454</strain>
    </source>
</reference>
<comment type="caution">
    <text evidence="1">The sequence shown here is derived from an EMBL/GenBank/DDBJ whole genome shotgun (WGS) entry which is preliminary data.</text>
</comment>
<proteinExistence type="predicted"/>
<name>A0ACC6TNF1_9CREN</name>
<dbReference type="Proteomes" id="UP000053480">
    <property type="component" value="Unassembled WGS sequence"/>
</dbReference>
<protein>
    <submittedName>
        <fullName evidence="1">Uncharacterized protein</fullName>
    </submittedName>
</protein>
<sequence>MEEFRQKILDVYLSSKIKNFSEAYTEGLNKKNLCAYFDGKFCKRITIKEEVLAIWRSEDKISPHPILCYLCPYFSLRDEGIHSNIDLFEILSYYEKIRSNIIKEIEYLEARLNEFLHTSPSLRRRREELILVLQDIEEKRNVALTLIKSIFREESNGDFQQPASI</sequence>
<dbReference type="EMBL" id="JZWS03000003">
    <property type="protein sequence ID" value="MEW9491333.1"/>
    <property type="molecule type" value="Genomic_DNA"/>
</dbReference>